<proteinExistence type="predicted"/>
<sequence length="76" mass="8473">MVEMLSVDCRAGVRYSLGPYVRTVTIGESHCIAIHAVMPPRCPSRRGVESSRTFWTRTCAMFAAHKRVRMSWAGGS</sequence>
<dbReference type="InParanoid" id="A0A0H2RDT6"/>
<gene>
    <name evidence="1" type="ORF">SCHPADRAFT_543641</name>
</gene>
<name>A0A0H2RDT6_9AGAM</name>
<evidence type="ECO:0000313" key="1">
    <source>
        <dbReference type="EMBL" id="KLO09919.1"/>
    </source>
</evidence>
<protein>
    <submittedName>
        <fullName evidence="1">Uncharacterized protein</fullName>
    </submittedName>
</protein>
<organism evidence="1 2">
    <name type="scientific">Schizopora paradoxa</name>
    <dbReference type="NCBI Taxonomy" id="27342"/>
    <lineage>
        <taxon>Eukaryota</taxon>
        <taxon>Fungi</taxon>
        <taxon>Dikarya</taxon>
        <taxon>Basidiomycota</taxon>
        <taxon>Agaricomycotina</taxon>
        <taxon>Agaricomycetes</taxon>
        <taxon>Hymenochaetales</taxon>
        <taxon>Schizoporaceae</taxon>
        <taxon>Schizopora</taxon>
    </lineage>
</organism>
<reference evidence="1 2" key="1">
    <citation type="submission" date="2015-04" db="EMBL/GenBank/DDBJ databases">
        <title>Complete genome sequence of Schizopora paradoxa KUC8140, a cosmopolitan wood degrader in East Asia.</title>
        <authorList>
            <consortium name="DOE Joint Genome Institute"/>
            <person name="Min B."/>
            <person name="Park H."/>
            <person name="Jang Y."/>
            <person name="Kim J.-J."/>
            <person name="Kim K.H."/>
            <person name="Pangilinan J."/>
            <person name="Lipzen A."/>
            <person name="Riley R."/>
            <person name="Grigoriev I.V."/>
            <person name="Spatafora J.W."/>
            <person name="Choi I.-G."/>
        </authorList>
    </citation>
    <scope>NUCLEOTIDE SEQUENCE [LARGE SCALE GENOMIC DNA]</scope>
    <source>
        <strain evidence="1 2">KUC8140</strain>
    </source>
</reference>
<keyword evidence="2" id="KW-1185">Reference proteome</keyword>
<dbReference type="Proteomes" id="UP000053477">
    <property type="component" value="Unassembled WGS sequence"/>
</dbReference>
<dbReference type="EMBL" id="KQ086041">
    <property type="protein sequence ID" value="KLO09919.1"/>
    <property type="molecule type" value="Genomic_DNA"/>
</dbReference>
<evidence type="ECO:0000313" key="2">
    <source>
        <dbReference type="Proteomes" id="UP000053477"/>
    </source>
</evidence>
<accession>A0A0H2RDT6</accession>
<dbReference type="AlphaFoldDB" id="A0A0H2RDT6"/>